<dbReference type="Proteomes" id="UP000053477">
    <property type="component" value="Unassembled WGS sequence"/>
</dbReference>
<dbReference type="InParanoid" id="A0A0H2S6T7"/>
<name>A0A0H2S6T7_9AGAM</name>
<evidence type="ECO:0000256" key="1">
    <source>
        <dbReference type="SAM" id="MobiDB-lite"/>
    </source>
</evidence>
<feature type="compositionally biased region" description="Basic and acidic residues" evidence="1">
    <location>
        <begin position="763"/>
        <end position="785"/>
    </location>
</feature>
<protein>
    <recommendedName>
        <fullName evidence="2">TERF2-interacting telomeric protein 1 Myb domain-containing protein</fullName>
    </recommendedName>
</protein>
<feature type="compositionally biased region" description="Polar residues" evidence="1">
    <location>
        <begin position="954"/>
        <end position="983"/>
    </location>
</feature>
<feature type="compositionally biased region" description="Polar residues" evidence="1">
    <location>
        <begin position="993"/>
        <end position="1008"/>
    </location>
</feature>
<feature type="region of interest" description="Disordered" evidence="1">
    <location>
        <begin position="918"/>
        <end position="1013"/>
    </location>
</feature>
<organism evidence="3 4">
    <name type="scientific">Schizopora paradoxa</name>
    <dbReference type="NCBI Taxonomy" id="27342"/>
    <lineage>
        <taxon>Eukaryota</taxon>
        <taxon>Fungi</taxon>
        <taxon>Dikarya</taxon>
        <taxon>Basidiomycota</taxon>
        <taxon>Agaricomycotina</taxon>
        <taxon>Agaricomycetes</taxon>
        <taxon>Hymenochaetales</taxon>
        <taxon>Schizoporaceae</taxon>
        <taxon>Schizopora</taxon>
    </lineage>
</organism>
<feature type="compositionally biased region" description="Low complexity" evidence="1">
    <location>
        <begin position="110"/>
        <end position="119"/>
    </location>
</feature>
<dbReference type="InterPro" id="IPR009057">
    <property type="entry name" value="Homeodomain-like_sf"/>
</dbReference>
<evidence type="ECO:0000313" key="3">
    <source>
        <dbReference type="EMBL" id="KLO19684.1"/>
    </source>
</evidence>
<feature type="compositionally biased region" description="Low complexity" evidence="1">
    <location>
        <begin position="140"/>
        <end position="149"/>
    </location>
</feature>
<feature type="region of interest" description="Disordered" evidence="1">
    <location>
        <begin position="873"/>
        <end position="906"/>
    </location>
</feature>
<evidence type="ECO:0000259" key="2">
    <source>
        <dbReference type="Pfam" id="PF08914"/>
    </source>
</evidence>
<dbReference type="SUPFAM" id="SSF46689">
    <property type="entry name" value="Homeodomain-like"/>
    <property type="match status" value="1"/>
</dbReference>
<feature type="region of interest" description="Disordered" evidence="1">
    <location>
        <begin position="81"/>
        <end position="317"/>
    </location>
</feature>
<accession>A0A0H2S6T7</accession>
<dbReference type="Gene3D" id="1.10.10.60">
    <property type="entry name" value="Homeodomain-like"/>
    <property type="match status" value="1"/>
</dbReference>
<dbReference type="EMBL" id="KQ085885">
    <property type="protein sequence ID" value="KLO19684.1"/>
    <property type="molecule type" value="Genomic_DNA"/>
</dbReference>
<dbReference type="Pfam" id="PF08914">
    <property type="entry name" value="Myb_Rap1"/>
    <property type="match status" value="1"/>
</dbReference>
<feature type="compositionally biased region" description="Acidic residues" evidence="1">
    <location>
        <begin position="394"/>
        <end position="405"/>
    </location>
</feature>
<dbReference type="STRING" id="27342.A0A0H2S6T7"/>
<gene>
    <name evidence="3" type="ORF">SCHPADRAFT_898628</name>
</gene>
<dbReference type="OrthoDB" id="435460at2759"/>
<feature type="compositionally biased region" description="Polar residues" evidence="1">
    <location>
        <begin position="786"/>
        <end position="803"/>
    </location>
</feature>
<sequence>MSRHRENFTSDDDKLLIKYLAHYSKDGSKRLGNTLYHTLVENEGNKWPWSKRHPWQSWRERYKKHQGEFDYKIKQRLKKLREREGAEEEEEGSAVPVDAIEGKEMPPAKPVTKATASAAVKKKAANGVSSRQPEDRPKQTAKTARKTTTVLRDSDEILPPTKQGSERINAGSSGSPSEESRKRKRGSDGPSRESKAQKKTKVFEETKRRDNDELQKHTGNSSESLSDSEFISMRQNAKEPTNTSPPSSNIVAAQGSSKPQDTGESFVRKGRPKNRPQDNTNLPSKSDRLPEVVSAEKSDSLHSSGSAHHALETKETNATISVSMAGSANAKAMVKSLNNTEGATRKTTARDPDVIAALRTISEHVRPQLREMIFQEFELTEETQNELFVTQDIPNDDVLADEQDPYENLYPDLNEELQNAGLPSATSSPKRPGSSSSKTRNLGGSEKQVDQDVDMENPNEVFNPPSPADFEPVEDAASQIADDVDDNKSSGDDPPEPTESPPPSIPAPTRTGDRYVVLSSPEKGPSSSPLAPLTKRSPPRRVNCAFRSEFVVPRTASKSRGQAVGSDSSDEDDEDAKLLEAAASKSVWPPIRGTQKSSLHAKGGKEENTVSAPAHVSDSEEFDPYGRSQNPVKHKPKRQVTVNATPGPSTQVPQPEPEPEQVQDPPATSTYDHDSPGDELPRPPTPIIPEEPEANRAVTPQSDEPVRRDKGKGRAAVDGINRRETFGGFVRPRSPLHKESDGASRRDRRSLGAERAHSRRSMGRRESLFSDRDEDSGRDRKDRRQSFYSSLEVPSNIELSQMSPKPDEDMAKHVGFKIFFHGMAKNHGFSEDIVKRIYDECGSLPKTDKLLRNMRKAYQQQALVDLGYDSDEKPVVDMDVDDKSAEFESEKLSRKERKRSSTRSADLKWMPADNEILRRTKNVYTPPSRSRAADHARKVASEQALRKAERKRTAQPSQLQTPVPSDNVGRSQTPSTPADTRQATPRLIVFPQKTPQYPQKQRQETQPEAWTAEDDEVIRLGEDQDALQAIEARRGPGSVKNRFTELLLMEP</sequence>
<feature type="compositionally biased region" description="Basic and acidic residues" evidence="1">
    <location>
        <begin position="285"/>
        <end position="300"/>
    </location>
</feature>
<feature type="compositionally biased region" description="Polar residues" evidence="1">
    <location>
        <begin position="640"/>
        <end position="650"/>
    </location>
</feature>
<feature type="compositionally biased region" description="Polar residues" evidence="1">
    <location>
        <begin position="233"/>
        <end position="263"/>
    </location>
</feature>
<feature type="compositionally biased region" description="Basic and acidic residues" evidence="1">
    <location>
        <begin position="736"/>
        <end position="756"/>
    </location>
</feature>
<feature type="compositionally biased region" description="Low complexity" evidence="1">
    <location>
        <begin position="424"/>
        <end position="440"/>
    </location>
</feature>
<keyword evidence="4" id="KW-1185">Reference proteome</keyword>
<feature type="region of interest" description="Disordered" evidence="1">
    <location>
        <begin position="389"/>
        <end position="808"/>
    </location>
</feature>
<dbReference type="InterPro" id="IPR015010">
    <property type="entry name" value="TERF2IP_Myb"/>
</dbReference>
<feature type="compositionally biased region" description="Basic and acidic residues" evidence="1">
    <location>
        <begin position="931"/>
        <end position="947"/>
    </location>
</feature>
<feature type="compositionally biased region" description="Basic and acidic residues" evidence="1">
    <location>
        <begin position="873"/>
        <end position="893"/>
    </location>
</feature>
<feature type="compositionally biased region" description="Low complexity" evidence="1">
    <location>
        <begin position="221"/>
        <end position="232"/>
    </location>
</feature>
<dbReference type="CDD" id="cd11655">
    <property type="entry name" value="rap1_myb-like"/>
    <property type="match status" value="1"/>
</dbReference>
<reference evidence="3 4" key="1">
    <citation type="submission" date="2015-04" db="EMBL/GenBank/DDBJ databases">
        <title>Complete genome sequence of Schizopora paradoxa KUC8140, a cosmopolitan wood degrader in East Asia.</title>
        <authorList>
            <consortium name="DOE Joint Genome Institute"/>
            <person name="Min B."/>
            <person name="Park H."/>
            <person name="Jang Y."/>
            <person name="Kim J.-J."/>
            <person name="Kim K.H."/>
            <person name="Pangilinan J."/>
            <person name="Lipzen A."/>
            <person name="Riley R."/>
            <person name="Grigoriev I.V."/>
            <person name="Spatafora J.W."/>
            <person name="Choi I.-G."/>
        </authorList>
    </citation>
    <scope>NUCLEOTIDE SEQUENCE [LARGE SCALE GENOMIC DNA]</scope>
    <source>
        <strain evidence="3 4">KUC8140</strain>
    </source>
</reference>
<feature type="compositionally biased region" description="Pro residues" evidence="1">
    <location>
        <begin position="497"/>
        <end position="506"/>
    </location>
</feature>
<proteinExistence type="predicted"/>
<feature type="compositionally biased region" description="Basic and acidic residues" evidence="1">
    <location>
        <begin position="671"/>
        <end position="681"/>
    </location>
</feature>
<feature type="domain" description="TERF2-interacting telomeric protein 1 Myb" evidence="2">
    <location>
        <begin position="8"/>
        <end position="65"/>
    </location>
</feature>
<dbReference type="AlphaFoldDB" id="A0A0H2S6T7"/>
<evidence type="ECO:0000313" key="4">
    <source>
        <dbReference type="Proteomes" id="UP000053477"/>
    </source>
</evidence>
<feature type="compositionally biased region" description="Basic and acidic residues" evidence="1">
    <location>
        <begin position="178"/>
        <end position="216"/>
    </location>
</feature>